<proteinExistence type="predicted"/>
<protein>
    <recommendedName>
        <fullName evidence="3">F-box domain-containing protein</fullName>
    </recommendedName>
</protein>
<dbReference type="Proteomes" id="UP000325902">
    <property type="component" value="Unassembled WGS sequence"/>
</dbReference>
<sequence>MAAQHLPYDIIAVIVTHLKRILQSELEAKRQYPDARLSPYATICKSWNAVVERETFRLLNLSNERMQYAEKVLQQNPARLSAVKRISFKSRYPKSGFRRRDLSKRQLMERDASFSSGLLRLFRFLQRMEKGHSGVERAGFGNLTLDLNVTSYLQDLEDEDVQVLKEADAALDDEESYRDILGGKPTSCLKYDSTLLRYVGEPLPTLHCVRIFIFPQNGDTMVWSSTFTLMLSVMEGLEYCDIAFDDGQMLNPNTRIGYRKALGETLCKIPTTCEEFHATFEPDEYFIIVSPACDPPSLDILSIGIRNMSTKLVRLSLDSLAISPSLFWPDDNEDAVTPYWPRLKRFKASG</sequence>
<evidence type="ECO:0000313" key="2">
    <source>
        <dbReference type="Proteomes" id="UP000325902"/>
    </source>
</evidence>
<dbReference type="EMBL" id="VCHE01000185">
    <property type="protein sequence ID" value="KAB2569560.1"/>
    <property type="molecule type" value="Genomic_DNA"/>
</dbReference>
<gene>
    <name evidence="1" type="ORF">DBV05_g11769</name>
</gene>
<dbReference type="AlphaFoldDB" id="A0A5N5CW33"/>
<dbReference type="OrthoDB" id="5333491at2759"/>
<evidence type="ECO:0008006" key="3">
    <source>
        <dbReference type="Google" id="ProtNLM"/>
    </source>
</evidence>
<name>A0A5N5CW33_9PEZI</name>
<keyword evidence="2" id="KW-1185">Reference proteome</keyword>
<accession>A0A5N5CW33</accession>
<evidence type="ECO:0000313" key="1">
    <source>
        <dbReference type="EMBL" id="KAB2569560.1"/>
    </source>
</evidence>
<comment type="caution">
    <text evidence="1">The sequence shown here is derived from an EMBL/GenBank/DDBJ whole genome shotgun (WGS) entry which is preliminary data.</text>
</comment>
<reference evidence="1 2" key="1">
    <citation type="journal article" date="2019" name="Sci. Rep.">
        <title>A multi-omics analysis of the grapevine pathogen Lasiodiplodia theobromae reveals that temperature affects the expression of virulence- and pathogenicity-related genes.</title>
        <authorList>
            <person name="Felix C."/>
            <person name="Meneses R."/>
            <person name="Goncalves M.F.M."/>
            <person name="Tilleman L."/>
            <person name="Duarte A.S."/>
            <person name="Jorrin-Novo J.V."/>
            <person name="Van de Peer Y."/>
            <person name="Deforce D."/>
            <person name="Van Nieuwerburgh F."/>
            <person name="Esteves A.C."/>
            <person name="Alves A."/>
        </authorList>
    </citation>
    <scope>NUCLEOTIDE SEQUENCE [LARGE SCALE GENOMIC DNA]</scope>
    <source>
        <strain evidence="1 2">LA-SOL3</strain>
    </source>
</reference>
<organism evidence="1 2">
    <name type="scientific">Lasiodiplodia theobromae</name>
    <dbReference type="NCBI Taxonomy" id="45133"/>
    <lineage>
        <taxon>Eukaryota</taxon>
        <taxon>Fungi</taxon>
        <taxon>Dikarya</taxon>
        <taxon>Ascomycota</taxon>
        <taxon>Pezizomycotina</taxon>
        <taxon>Dothideomycetes</taxon>
        <taxon>Dothideomycetes incertae sedis</taxon>
        <taxon>Botryosphaeriales</taxon>
        <taxon>Botryosphaeriaceae</taxon>
        <taxon>Lasiodiplodia</taxon>
    </lineage>
</organism>